<dbReference type="EMBL" id="CDNC01000001">
    <property type="protein sequence ID" value="CEM60535.1"/>
    <property type="molecule type" value="Genomic_DNA"/>
</dbReference>
<accession>A0A0B7GUB5</accession>
<reference evidence="1" key="2">
    <citation type="submission" date="2015-01" db="EMBL/GenBank/DDBJ databases">
        <authorList>
            <person name="Xiang T."/>
            <person name="Song Y."/>
            <person name="Huang L."/>
            <person name="Wang B."/>
            <person name="Wu P."/>
        </authorList>
    </citation>
    <scope>NUCLEOTIDE SEQUENCE [LARGE SCALE GENOMIC DNA]</scope>
    <source>
        <strain evidence="1">V1</strain>
    </source>
</reference>
<dbReference type="Proteomes" id="UP000042527">
    <property type="component" value="Unassembled WGS sequence"/>
</dbReference>
<gene>
    <name evidence="2" type="ORF">FUT82_08045</name>
    <name evidence="1" type="ORF">TPHV1_10203</name>
</gene>
<reference evidence="3" key="1">
    <citation type="submission" date="2015-01" db="EMBL/GenBank/DDBJ databases">
        <authorList>
            <person name="Manzoor Shahid"/>
            <person name="Zubair Saima"/>
        </authorList>
    </citation>
    <scope>NUCLEOTIDE SEQUENCE [LARGE SCALE GENOMIC DNA]</scope>
    <source>
        <strain evidence="3">V1</strain>
    </source>
</reference>
<sequence length="113" mass="13533">MQGLKTQESNKFNKYWDLIQAEAKKKNSVFFAECGEGRDFETEEMEGEDFSGWLVPQNKVNEFQIIWDADTIEIWNHEEYNEYHRFINWKINNGIVSVDFHKIDSLTFQKVMD</sequence>
<reference evidence="2 4" key="3">
    <citation type="submission" date="2019-08" db="EMBL/GenBank/DDBJ databases">
        <authorList>
            <person name="Kuhnert P."/>
        </authorList>
    </citation>
    <scope>NUCLEOTIDE SEQUENCE [LARGE SCALE GENOMIC DNA]</scope>
    <source>
        <strain evidence="2 4">B36.5</strain>
    </source>
</reference>
<dbReference type="Proteomes" id="UP000323594">
    <property type="component" value="Chromosome"/>
</dbReference>
<evidence type="ECO:0000313" key="1">
    <source>
        <dbReference type="EMBL" id="CEM60535.1"/>
    </source>
</evidence>
<organism evidence="1 3">
    <name type="scientific">Treponema phagedenis</name>
    <dbReference type="NCBI Taxonomy" id="162"/>
    <lineage>
        <taxon>Bacteria</taxon>
        <taxon>Pseudomonadati</taxon>
        <taxon>Spirochaetota</taxon>
        <taxon>Spirochaetia</taxon>
        <taxon>Spirochaetales</taxon>
        <taxon>Treponemataceae</taxon>
        <taxon>Treponema</taxon>
    </lineage>
</organism>
<protein>
    <submittedName>
        <fullName evidence="1">Uncharacterized protein</fullName>
    </submittedName>
</protein>
<dbReference type="RefSeq" id="WP_024751943.1">
    <property type="nucleotide sequence ID" value="NZ_CDNC01000001.1"/>
</dbReference>
<evidence type="ECO:0000313" key="3">
    <source>
        <dbReference type="Proteomes" id="UP000042527"/>
    </source>
</evidence>
<proteinExistence type="predicted"/>
<keyword evidence="3" id="KW-1185">Reference proteome</keyword>
<name>A0A0B7GUB5_TREPH</name>
<evidence type="ECO:0000313" key="4">
    <source>
        <dbReference type="Proteomes" id="UP000323594"/>
    </source>
</evidence>
<dbReference type="GeneID" id="57753470"/>
<evidence type="ECO:0000313" key="2">
    <source>
        <dbReference type="EMBL" id="QEJ97951.1"/>
    </source>
</evidence>
<dbReference type="AlphaFoldDB" id="A0A0B7GUB5"/>
<dbReference type="EMBL" id="CP042817">
    <property type="protein sequence ID" value="QEJ97951.1"/>
    <property type="molecule type" value="Genomic_DNA"/>
</dbReference>